<dbReference type="Gene3D" id="3.20.20.140">
    <property type="entry name" value="Metal-dependent hydrolases"/>
    <property type="match status" value="1"/>
</dbReference>
<evidence type="ECO:0000259" key="4">
    <source>
        <dbReference type="Pfam" id="PF00962"/>
    </source>
</evidence>
<protein>
    <recommendedName>
        <fullName evidence="4">Adenosine deaminase domain-containing protein</fullName>
    </recommendedName>
</protein>
<dbReference type="InterPro" id="IPR001365">
    <property type="entry name" value="A_deaminase_dom"/>
</dbReference>
<evidence type="ECO:0000256" key="3">
    <source>
        <dbReference type="ARBA" id="ARBA00022801"/>
    </source>
</evidence>
<dbReference type="RefSeq" id="XP_033661527.1">
    <property type="nucleotide sequence ID" value="XM_033810783.1"/>
</dbReference>
<gene>
    <name evidence="5" type="ORF">M409DRAFT_37689</name>
</gene>
<dbReference type="Proteomes" id="UP000799537">
    <property type="component" value="Unassembled WGS sequence"/>
</dbReference>
<dbReference type="PANTHER" id="PTHR43114:SF7">
    <property type="entry name" value="ADENOSINE DEAMINASE DOMAIN-CONTAINING PROTEIN"/>
    <property type="match status" value="1"/>
</dbReference>
<name>A0A6A6C2X2_ZASCE</name>
<evidence type="ECO:0000313" key="6">
    <source>
        <dbReference type="Proteomes" id="UP000799537"/>
    </source>
</evidence>
<keyword evidence="2" id="KW-0479">Metal-binding</keyword>
<feature type="domain" description="Adenosine deaminase" evidence="4">
    <location>
        <begin position="21"/>
        <end position="337"/>
    </location>
</feature>
<reference evidence="5" key="1">
    <citation type="journal article" date="2020" name="Stud. Mycol.">
        <title>101 Dothideomycetes genomes: a test case for predicting lifestyles and emergence of pathogens.</title>
        <authorList>
            <person name="Haridas S."/>
            <person name="Albert R."/>
            <person name="Binder M."/>
            <person name="Bloem J."/>
            <person name="Labutti K."/>
            <person name="Salamov A."/>
            <person name="Andreopoulos B."/>
            <person name="Baker S."/>
            <person name="Barry K."/>
            <person name="Bills G."/>
            <person name="Bluhm B."/>
            <person name="Cannon C."/>
            <person name="Castanera R."/>
            <person name="Culley D."/>
            <person name="Daum C."/>
            <person name="Ezra D."/>
            <person name="Gonzalez J."/>
            <person name="Henrissat B."/>
            <person name="Kuo A."/>
            <person name="Liang C."/>
            <person name="Lipzen A."/>
            <person name="Lutzoni F."/>
            <person name="Magnuson J."/>
            <person name="Mondo S."/>
            <person name="Nolan M."/>
            <person name="Ohm R."/>
            <person name="Pangilinan J."/>
            <person name="Park H.-J."/>
            <person name="Ramirez L."/>
            <person name="Alfaro M."/>
            <person name="Sun H."/>
            <person name="Tritt A."/>
            <person name="Yoshinaga Y."/>
            <person name="Zwiers L.-H."/>
            <person name="Turgeon B."/>
            <person name="Goodwin S."/>
            <person name="Spatafora J."/>
            <person name="Crous P."/>
            <person name="Grigoriev I."/>
        </authorList>
    </citation>
    <scope>NUCLEOTIDE SEQUENCE</scope>
    <source>
        <strain evidence="5">ATCC 36951</strain>
    </source>
</reference>
<evidence type="ECO:0000256" key="1">
    <source>
        <dbReference type="ARBA" id="ARBA00001947"/>
    </source>
</evidence>
<dbReference type="GO" id="GO:0043103">
    <property type="term" value="P:hypoxanthine salvage"/>
    <property type="evidence" value="ECO:0007669"/>
    <property type="project" value="TreeGrafter"/>
</dbReference>
<dbReference type="SUPFAM" id="SSF51556">
    <property type="entry name" value="Metallo-dependent hydrolases"/>
    <property type="match status" value="1"/>
</dbReference>
<keyword evidence="3" id="KW-0378">Hydrolase</keyword>
<proteinExistence type="predicted"/>
<dbReference type="Pfam" id="PF00962">
    <property type="entry name" value="A_deaminase"/>
    <property type="match status" value="1"/>
</dbReference>
<dbReference type="GO" id="GO:0006146">
    <property type="term" value="P:adenine catabolic process"/>
    <property type="evidence" value="ECO:0007669"/>
    <property type="project" value="TreeGrafter"/>
</dbReference>
<dbReference type="PANTHER" id="PTHR43114">
    <property type="entry name" value="ADENINE DEAMINASE"/>
    <property type="match status" value="1"/>
</dbReference>
<evidence type="ECO:0000313" key="5">
    <source>
        <dbReference type="EMBL" id="KAF2160638.1"/>
    </source>
</evidence>
<evidence type="ECO:0000256" key="2">
    <source>
        <dbReference type="ARBA" id="ARBA00022723"/>
    </source>
</evidence>
<dbReference type="InterPro" id="IPR032466">
    <property type="entry name" value="Metal_Hydrolase"/>
</dbReference>
<dbReference type="AlphaFoldDB" id="A0A6A6C2X2"/>
<dbReference type="GO" id="GO:0046872">
    <property type="term" value="F:metal ion binding"/>
    <property type="evidence" value="ECO:0007669"/>
    <property type="project" value="UniProtKB-KW"/>
</dbReference>
<dbReference type="NCBIfam" id="TIGR01430">
    <property type="entry name" value="aden_deam"/>
    <property type="match status" value="1"/>
</dbReference>
<dbReference type="OrthoDB" id="272271at2759"/>
<dbReference type="GeneID" id="54564055"/>
<dbReference type="GO" id="GO:0000034">
    <property type="term" value="F:adenine deaminase activity"/>
    <property type="evidence" value="ECO:0007669"/>
    <property type="project" value="TreeGrafter"/>
</dbReference>
<keyword evidence="6" id="KW-1185">Reference proteome</keyword>
<organism evidence="5 6">
    <name type="scientific">Zasmidium cellare ATCC 36951</name>
    <dbReference type="NCBI Taxonomy" id="1080233"/>
    <lineage>
        <taxon>Eukaryota</taxon>
        <taxon>Fungi</taxon>
        <taxon>Dikarya</taxon>
        <taxon>Ascomycota</taxon>
        <taxon>Pezizomycotina</taxon>
        <taxon>Dothideomycetes</taxon>
        <taxon>Dothideomycetidae</taxon>
        <taxon>Mycosphaerellales</taxon>
        <taxon>Mycosphaerellaceae</taxon>
        <taxon>Zasmidium</taxon>
    </lineage>
</organism>
<dbReference type="EMBL" id="ML993625">
    <property type="protein sequence ID" value="KAF2160638.1"/>
    <property type="molecule type" value="Genomic_DNA"/>
</dbReference>
<dbReference type="GO" id="GO:0005829">
    <property type="term" value="C:cytosol"/>
    <property type="evidence" value="ECO:0007669"/>
    <property type="project" value="TreeGrafter"/>
</dbReference>
<dbReference type="InterPro" id="IPR006330">
    <property type="entry name" value="Ado/ade_deaminase"/>
</dbReference>
<accession>A0A6A6C2X2</accession>
<sequence>MEGREPPPRQSGIRAFMAAAPKAELHVHLEGCLYPELIHRLSIRNEVHVDLDNGETSAGHDKALEMFFDRYFKGMQVLITEHDFYEVVRDYVDKVAEQNVMHVEMFFDPQAHLERGIEFKTIIAGVQRAASYARTAHDMSFSLIMCFLREKSVESAMRVLQDAAPFRNIITGVGLDGDPTQSLPRQFKDVFQKAREMGFNTTAHCDIMPSDGIEQIRQSVEDLKVDRLDHASCIFDDESLTVLVRDKELGITCCPRTNVLLHQDTGAGTIRLMLAKGLKCSVHSDDPGHFEAYINDNLQALSDEGLELEDMDRLVRNSIESSWASSERKRAMLHALDSCKLQDVVRRS</sequence>
<comment type="cofactor">
    <cofactor evidence="1">
        <name>Zn(2+)</name>
        <dbReference type="ChEBI" id="CHEBI:29105"/>
    </cofactor>
</comment>